<dbReference type="EMBL" id="NXGI01000009">
    <property type="protein sequence ID" value="PRM97586.1"/>
    <property type="molecule type" value="Genomic_DNA"/>
</dbReference>
<protein>
    <submittedName>
        <fullName evidence="1">Uncharacterized protein</fullName>
    </submittedName>
</protein>
<dbReference type="AlphaFoldDB" id="A0A2S9TFI3"/>
<dbReference type="Proteomes" id="UP000239151">
    <property type="component" value="Unassembled WGS sequence"/>
</dbReference>
<gene>
    <name evidence="1" type="ORF">CJ670_05200</name>
</gene>
<accession>A0A2S9TFI3</accession>
<reference evidence="1 2" key="1">
    <citation type="submission" date="2017-09" db="EMBL/GenBank/DDBJ databases">
        <title>Reassesment of A. cryaerophilus.</title>
        <authorList>
            <person name="Perez-Cataluna A."/>
            <person name="Collado L."/>
            <person name="Salgado O."/>
            <person name="Lefinanco V."/>
            <person name="Figueras M.J."/>
        </authorList>
    </citation>
    <scope>NUCLEOTIDE SEQUENCE [LARGE SCALE GENOMIC DNA]</scope>
    <source>
        <strain evidence="1 2">LMG 9065</strain>
    </source>
</reference>
<comment type="caution">
    <text evidence="1">The sequence shown here is derived from an EMBL/GenBank/DDBJ whole genome shotgun (WGS) entry which is preliminary data.</text>
</comment>
<evidence type="ECO:0000313" key="1">
    <source>
        <dbReference type="EMBL" id="PRM97586.1"/>
    </source>
</evidence>
<sequence length="99" mass="12132">MQGTWKTKKKHIQKDKFGQIVKTIKYLNPIKFKKELSVDFLEDYKLKQSKYPNNPRKKIYKQIVSSRNRRIERDWIKNESWENKIPTHKLSKSILWEIV</sequence>
<organism evidence="1 2">
    <name type="scientific">Aliarcobacter cryaerophilus</name>
    <dbReference type="NCBI Taxonomy" id="28198"/>
    <lineage>
        <taxon>Bacteria</taxon>
        <taxon>Pseudomonadati</taxon>
        <taxon>Campylobacterota</taxon>
        <taxon>Epsilonproteobacteria</taxon>
        <taxon>Campylobacterales</taxon>
        <taxon>Arcobacteraceae</taxon>
        <taxon>Aliarcobacter</taxon>
    </lineage>
</organism>
<name>A0A2S9TFI3_9BACT</name>
<evidence type="ECO:0000313" key="2">
    <source>
        <dbReference type="Proteomes" id="UP000239151"/>
    </source>
</evidence>
<proteinExistence type="predicted"/>